<dbReference type="Proteomes" id="UP000053558">
    <property type="component" value="Unassembled WGS sequence"/>
</dbReference>
<dbReference type="AlphaFoldDB" id="A0A5M3M7B1"/>
<organism evidence="1 2">
    <name type="scientific">Coniophora puteana (strain RWD-64-598)</name>
    <name type="common">Brown rot fungus</name>
    <dbReference type="NCBI Taxonomy" id="741705"/>
    <lineage>
        <taxon>Eukaryota</taxon>
        <taxon>Fungi</taxon>
        <taxon>Dikarya</taxon>
        <taxon>Basidiomycota</taxon>
        <taxon>Agaricomycotina</taxon>
        <taxon>Agaricomycetes</taxon>
        <taxon>Agaricomycetidae</taxon>
        <taxon>Boletales</taxon>
        <taxon>Coniophorineae</taxon>
        <taxon>Coniophoraceae</taxon>
        <taxon>Coniophora</taxon>
    </lineage>
</organism>
<reference evidence="2" key="1">
    <citation type="journal article" date="2012" name="Science">
        <title>The Paleozoic origin of enzymatic lignin decomposition reconstructed from 31 fungal genomes.</title>
        <authorList>
            <person name="Floudas D."/>
            <person name="Binder M."/>
            <person name="Riley R."/>
            <person name="Barry K."/>
            <person name="Blanchette R.A."/>
            <person name="Henrissat B."/>
            <person name="Martinez A.T."/>
            <person name="Otillar R."/>
            <person name="Spatafora J.W."/>
            <person name="Yadav J.S."/>
            <person name="Aerts A."/>
            <person name="Benoit I."/>
            <person name="Boyd A."/>
            <person name="Carlson A."/>
            <person name="Copeland A."/>
            <person name="Coutinho P.M."/>
            <person name="de Vries R.P."/>
            <person name="Ferreira P."/>
            <person name="Findley K."/>
            <person name="Foster B."/>
            <person name="Gaskell J."/>
            <person name="Glotzer D."/>
            <person name="Gorecki P."/>
            <person name="Heitman J."/>
            <person name="Hesse C."/>
            <person name="Hori C."/>
            <person name="Igarashi K."/>
            <person name="Jurgens J.A."/>
            <person name="Kallen N."/>
            <person name="Kersten P."/>
            <person name="Kohler A."/>
            <person name="Kuees U."/>
            <person name="Kumar T.K.A."/>
            <person name="Kuo A."/>
            <person name="LaButti K."/>
            <person name="Larrondo L.F."/>
            <person name="Lindquist E."/>
            <person name="Ling A."/>
            <person name="Lombard V."/>
            <person name="Lucas S."/>
            <person name="Lundell T."/>
            <person name="Martin R."/>
            <person name="McLaughlin D.J."/>
            <person name="Morgenstern I."/>
            <person name="Morin E."/>
            <person name="Murat C."/>
            <person name="Nagy L.G."/>
            <person name="Nolan M."/>
            <person name="Ohm R.A."/>
            <person name="Patyshakuliyeva A."/>
            <person name="Rokas A."/>
            <person name="Ruiz-Duenas F.J."/>
            <person name="Sabat G."/>
            <person name="Salamov A."/>
            <person name="Samejima M."/>
            <person name="Schmutz J."/>
            <person name="Slot J.C."/>
            <person name="St John F."/>
            <person name="Stenlid J."/>
            <person name="Sun H."/>
            <person name="Sun S."/>
            <person name="Syed K."/>
            <person name="Tsang A."/>
            <person name="Wiebenga A."/>
            <person name="Young D."/>
            <person name="Pisabarro A."/>
            <person name="Eastwood D.C."/>
            <person name="Martin F."/>
            <person name="Cullen D."/>
            <person name="Grigoriev I.V."/>
            <person name="Hibbett D.S."/>
        </authorList>
    </citation>
    <scope>NUCLEOTIDE SEQUENCE [LARGE SCALE GENOMIC DNA]</scope>
    <source>
        <strain evidence="2">RWD-64-598 SS2</strain>
    </source>
</reference>
<keyword evidence="2" id="KW-1185">Reference proteome</keyword>
<name>A0A5M3M7B1_CONPW</name>
<evidence type="ECO:0000313" key="2">
    <source>
        <dbReference type="Proteomes" id="UP000053558"/>
    </source>
</evidence>
<gene>
    <name evidence="1" type="ORF">CONPUDRAFT_159325</name>
</gene>
<dbReference type="GeneID" id="19204072"/>
<dbReference type="RefSeq" id="XP_007774613.1">
    <property type="nucleotide sequence ID" value="XM_007776423.1"/>
</dbReference>
<comment type="caution">
    <text evidence="1">The sequence shown here is derived from an EMBL/GenBank/DDBJ whole genome shotgun (WGS) entry which is preliminary data.</text>
</comment>
<accession>A0A5M3M7B1</accession>
<dbReference type="EMBL" id="JH711589">
    <property type="protein sequence ID" value="EIW75192.1"/>
    <property type="molecule type" value="Genomic_DNA"/>
</dbReference>
<protein>
    <submittedName>
        <fullName evidence="1">Uncharacterized protein</fullName>
    </submittedName>
</protein>
<dbReference type="OrthoDB" id="4232400at2759"/>
<dbReference type="KEGG" id="cput:CONPUDRAFT_159325"/>
<proteinExistence type="predicted"/>
<sequence>MSERQLLKECGFKDMNEFMLSYGLKIQNHADVQEAKAILDAFREQYIYEATHASTLQPALPQASDYQIIKEGGFRDMKHFMESYGLRMHDDDDLQEAKAILQMMRKNDAAAQSTSRSAK</sequence>
<evidence type="ECO:0000313" key="1">
    <source>
        <dbReference type="EMBL" id="EIW75192.1"/>
    </source>
</evidence>